<organism evidence="1 2">
    <name type="scientific">Candida metapsilosis</name>
    <dbReference type="NCBI Taxonomy" id="273372"/>
    <lineage>
        <taxon>Eukaryota</taxon>
        <taxon>Fungi</taxon>
        <taxon>Dikarya</taxon>
        <taxon>Ascomycota</taxon>
        <taxon>Saccharomycotina</taxon>
        <taxon>Pichiomycetes</taxon>
        <taxon>Debaryomycetaceae</taxon>
        <taxon>Candida/Lodderomyces clade</taxon>
        <taxon>Candida</taxon>
    </lineage>
</organism>
<dbReference type="AlphaFoldDB" id="A0A8H8DAP8"/>
<accession>A0A8H8DAP8</accession>
<dbReference type="OrthoDB" id="4041975at2759"/>
<dbReference type="GeneID" id="93652589"/>
<gene>
    <name evidence="1" type="ORF">I9W82_003960</name>
</gene>
<protein>
    <submittedName>
        <fullName evidence="1">Uncharacterized protein</fullName>
    </submittedName>
</protein>
<reference evidence="1 2" key="1">
    <citation type="submission" date="2020-12" db="EMBL/GenBank/DDBJ databases">
        <title>Effect of drift, selection, and recombination on the evolution of hybrid genomes in Candida yeast pathogens.</title>
        <authorList>
            <person name="Mixao V."/>
            <person name="Ksiezopolska E."/>
            <person name="Saus E."/>
            <person name="Boekhout T."/>
            <person name="Gacser A."/>
            <person name="Gabaldon T."/>
        </authorList>
    </citation>
    <scope>NUCLEOTIDE SEQUENCE [LARGE SCALE GENOMIC DNA]</scope>
    <source>
        <strain evidence="1 2">BP57</strain>
    </source>
</reference>
<name>A0A8H8DAP8_9ASCO</name>
<dbReference type="EMBL" id="JAEOAQ010000005">
    <property type="protein sequence ID" value="KAG5418432.1"/>
    <property type="molecule type" value="Genomic_DNA"/>
</dbReference>
<proteinExistence type="predicted"/>
<dbReference type="RefSeq" id="XP_067547548.1">
    <property type="nucleotide sequence ID" value="XM_067692981.1"/>
</dbReference>
<dbReference type="Proteomes" id="UP000669133">
    <property type="component" value="Unassembled WGS sequence"/>
</dbReference>
<comment type="caution">
    <text evidence="1">The sequence shown here is derived from an EMBL/GenBank/DDBJ whole genome shotgun (WGS) entry which is preliminary data.</text>
</comment>
<keyword evidence="2" id="KW-1185">Reference proteome</keyword>
<evidence type="ECO:0000313" key="2">
    <source>
        <dbReference type="Proteomes" id="UP000669133"/>
    </source>
</evidence>
<sequence length="221" mass="26224">MPSLIELLYRFDTYLTSKLEANSFTANLLITPTSKFITEILALTFIGLLSYEIIYWSGIHLNLWDYHAKDVFTEVPIHCAHVNIRLNIINQSNESKLKEYYDIKNKSRYHNLLYWKKLNELNENLFQLNKFVKYYFEFSPDDFEMNKEPEFGSTVLHLRSKILKLFNESELYRSYEKDHVQPNDVKIFNNQNKEVPVEENENYLSKCNIETGNTIDAIVVL</sequence>
<evidence type="ECO:0000313" key="1">
    <source>
        <dbReference type="EMBL" id="KAG5418432.1"/>
    </source>
</evidence>